<dbReference type="PANTHER" id="PTHR47026">
    <property type="entry name" value="PIGMENTOSA GTPASE REGULATOR-LIKE PROTEIN, PUTATIVE-RELATED"/>
    <property type="match status" value="1"/>
</dbReference>
<feature type="region of interest" description="Disordered" evidence="1">
    <location>
        <begin position="180"/>
        <end position="254"/>
    </location>
</feature>
<feature type="compositionally biased region" description="Polar residues" evidence="1">
    <location>
        <begin position="245"/>
        <end position="254"/>
    </location>
</feature>
<organism evidence="2 3">
    <name type="scientific">Tritrichomonas foetus</name>
    <dbReference type="NCBI Taxonomy" id="1144522"/>
    <lineage>
        <taxon>Eukaryota</taxon>
        <taxon>Metamonada</taxon>
        <taxon>Parabasalia</taxon>
        <taxon>Tritrichomonadida</taxon>
        <taxon>Tritrichomonadidae</taxon>
        <taxon>Tritrichomonas</taxon>
    </lineage>
</organism>
<keyword evidence="3" id="KW-1185">Reference proteome</keyword>
<feature type="compositionally biased region" description="Low complexity" evidence="1">
    <location>
        <begin position="729"/>
        <end position="763"/>
    </location>
</feature>
<feature type="compositionally biased region" description="Polar residues" evidence="1">
    <location>
        <begin position="580"/>
        <end position="590"/>
    </location>
</feature>
<reference evidence="2" key="1">
    <citation type="submission" date="2016-10" db="EMBL/GenBank/DDBJ databases">
        <authorList>
            <person name="Benchimol M."/>
            <person name="Almeida L.G."/>
            <person name="Vasconcelos A.T."/>
            <person name="Perreira-Neves A."/>
            <person name="Rosa I.A."/>
            <person name="Tasca T."/>
            <person name="Bogo M.R."/>
            <person name="de Souza W."/>
        </authorList>
    </citation>
    <scope>NUCLEOTIDE SEQUENCE [LARGE SCALE GENOMIC DNA]</scope>
    <source>
        <strain evidence="2">K</strain>
    </source>
</reference>
<feature type="compositionally biased region" description="Polar residues" evidence="1">
    <location>
        <begin position="716"/>
        <end position="728"/>
    </location>
</feature>
<dbReference type="GeneID" id="94842223"/>
<dbReference type="EMBL" id="MLAK01000876">
    <property type="protein sequence ID" value="OHT02222.1"/>
    <property type="molecule type" value="Genomic_DNA"/>
</dbReference>
<feature type="region of interest" description="Disordered" evidence="1">
    <location>
        <begin position="665"/>
        <end position="773"/>
    </location>
</feature>
<accession>A0A1J4JXG3</accession>
<feature type="compositionally biased region" description="Low complexity" evidence="1">
    <location>
        <begin position="678"/>
        <end position="701"/>
    </location>
</feature>
<dbReference type="VEuPathDB" id="TrichDB:TRFO_30732"/>
<feature type="compositionally biased region" description="Polar residues" evidence="1">
    <location>
        <begin position="13"/>
        <end position="23"/>
    </location>
</feature>
<evidence type="ECO:0000256" key="1">
    <source>
        <dbReference type="SAM" id="MobiDB-lite"/>
    </source>
</evidence>
<feature type="compositionally biased region" description="Acidic residues" evidence="1">
    <location>
        <begin position="181"/>
        <end position="197"/>
    </location>
</feature>
<protein>
    <submittedName>
        <fullName evidence="2">Uncharacterized protein</fullName>
    </submittedName>
</protein>
<feature type="region of interest" description="Disordered" evidence="1">
    <location>
        <begin position="1"/>
        <end position="39"/>
    </location>
</feature>
<feature type="region of interest" description="Disordered" evidence="1">
    <location>
        <begin position="511"/>
        <end position="541"/>
    </location>
</feature>
<dbReference type="PANTHER" id="PTHR47026:SF2">
    <property type="entry name" value="FLAGELLAR ASSOCIATED PROTEIN"/>
    <property type="match status" value="1"/>
</dbReference>
<evidence type="ECO:0000313" key="2">
    <source>
        <dbReference type="EMBL" id="OHT02222.1"/>
    </source>
</evidence>
<feature type="region of interest" description="Disordered" evidence="1">
    <location>
        <begin position="320"/>
        <end position="355"/>
    </location>
</feature>
<feature type="compositionally biased region" description="Polar residues" evidence="1">
    <location>
        <begin position="764"/>
        <end position="773"/>
    </location>
</feature>
<feature type="region of interest" description="Disordered" evidence="1">
    <location>
        <begin position="579"/>
        <end position="630"/>
    </location>
</feature>
<feature type="compositionally biased region" description="Low complexity" evidence="1">
    <location>
        <begin position="591"/>
        <end position="616"/>
    </location>
</feature>
<dbReference type="Proteomes" id="UP000179807">
    <property type="component" value="Unassembled WGS sequence"/>
</dbReference>
<comment type="caution">
    <text evidence="2">The sequence shown here is derived from an EMBL/GenBank/DDBJ whole genome shotgun (WGS) entry which is preliminary data.</text>
</comment>
<proteinExistence type="predicted"/>
<dbReference type="AlphaFoldDB" id="A0A1J4JXG3"/>
<feature type="compositionally biased region" description="Basic and acidic residues" evidence="1">
    <location>
        <begin position="525"/>
        <end position="535"/>
    </location>
</feature>
<name>A0A1J4JXG3_9EUKA</name>
<feature type="compositionally biased region" description="Polar residues" evidence="1">
    <location>
        <begin position="668"/>
        <end position="677"/>
    </location>
</feature>
<sequence length="990" mass="113523">MEPLTPGIFSYTLPPNTQKPNSSPRRRDFRLKSKNSKSTISKDDPYLEYWVTMALEGTEDLRKMDQDYIPALIDSLAQQQAFMVQNDFYKEAERAHNAFKRALELQRNANDMQLQKMLQNDLKYRKEDAKDELCGLDNMCLRHLDGMKLRFQDALDDLLKKHDEELAKFCASWENPKYEIPVEEQNDSSAEEEEEEKNENQKKRNPRNKKNIQSPKEKATPTKKGFKKPSENQENQENKQENQQSISGKNVGNNDQEEKVIPKFSLVSFHTVDVEAEPDDASETGYSYISEYEDYTDASSVRQNISRNSRHSLHKQLHKENQNLASQKSFSNQKYSETENQNSKLNHTNPTTSQKSMDEIEISLQTFPVVTFNVDIESESVTGSYITEGESGMEYSESNVDMEVSSTRPEVISRNSHYALGNQPNDENVTMSQKSIVEVEANLQTFAVVSFNDADIESESVTGSYISEYETDYEYEVENQNNDENIETKRENASRNSHQSLHKQLHQENQNLASKKNFSTNNDVDGNHESNKLSHENTTISQKSMTTIETSLQTFAVVSLDIEGEGVTDSYLSGYEEYTDASSVDRSQVASQNSRNSRYSLNRRIQNSKGNGNDSNNNDENDDAKSQSSKMAIETSLQTFNLVSFNTVDVEAESVTGSYISEYEGYTDASSNRPDSTSRNSRNSYNSRYSLNRRITQQQNENENKNSPENEIQPKIPTSNSKTSSPRTSQQASRNNSQPNSNNSSKINSPNVSRNNSCRSNRNMKINPNDYSSSILNENPNNESLMSEKDYSYLNGLRQRHYNKVSKTLGLLRFQQDKLLQVHRFEESAQCKKAADSLESIEMQQKAMKMEYDFQEALRRILDRQQEEVRILLSKQADLRYTYFGAKATEEHLINQRMQKLDQELAKTNDLRTVKRRQLKYQKGADSLPSFCPVSLQKMATKPVIVAEFNEIPLPPLNASEKIRRTIEKRMAAIPPRMRLNKRYTGLTKE</sequence>
<gene>
    <name evidence="2" type="ORF">TRFO_30732</name>
</gene>
<feature type="compositionally biased region" description="Basic and acidic residues" evidence="1">
    <location>
        <begin position="228"/>
        <end position="240"/>
    </location>
</feature>
<feature type="compositionally biased region" description="Polar residues" evidence="1">
    <location>
        <begin position="511"/>
        <end position="524"/>
    </location>
</feature>
<evidence type="ECO:0000313" key="3">
    <source>
        <dbReference type="Proteomes" id="UP000179807"/>
    </source>
</evidence>
<feature type="compositionally biased region" description="Polar residues" evidence="1">
    <location>
        <begin position="322"/>
        <end position="355"/>
    </location>
</feature>
<dbReference type="RefSeq" id="XP_068355358.1">
    <property type="nucleotide sequence ID" value="XM_068507519.1"/>
</dbReference>